<keyword evidence="4 8" id="KW-1003">Cell membrane</keyword>
<feature type="transmembrane region" description="Helical" evidence="8">
    <location>
        <begin position="6"/>
        <end position="23"/>
    </location>
</feature>
<dbReference type="AlphaFoldDB" id="A0A7G9W575"/>
<keyword evidence="6 8" id="KW-1133">Transmembrane helix</keyword>
<evidence type="ECO:0000256" key="1">
    <source>
        <dbReference type="ARBA" id="ARBA00004651"/>
    </source>
</evidence>
<feature type="transmembrane region" description="Helical" evidence="8">
    <location>
        <begin position="403"/>
        <end position="421"/>
    </location>
</feature>
<protein>
    <recommendedName>
        <fullName evidence="8">L-lactate permease</fullName>
    </recommendedName>
</protein>
<feature type="transmembrane region" description="Helical" evidence="8">
    <location>
        <begin position="30"/>
        <end position="46"/>
    </location>
</feature>
<dbReference type="KEGG" id="acae:HYG86_03185"/>
<comment type="function">
    <text evidence="8">Uptake of L-lactate across the membrane. Can also transport D-lactate and glycolate.</text>
</comment>
<keyword evidence="3 8" id="KW-0813">Transport</keyword>
<dbReference type="Pfam" id="PF02652">
    <property type="entry name" value="Lactate_perm"/>
    <property type="match status" value="1"/>
</dbReference>
<feature type="transmembrane region" description="Helical" evidence="8">
    <location>
        <begin position="229"/>
        <end position="252"/>
    </location>
</feature>
<evidence type="ECO:0000256" key="5">
    <source>
        <dbReference type="ARBA" id="ARBA00022692"/>
    </source>
</evidence>
<accession>A0A7G9W575</accession>
<gene>
    <name evidence="9" type="ORF">HYG86_03185</name>
</gene>
<evidence type="ECO:0000256" key="4">
    <source>
        <dbReference type="ARBA" id="ARBA00022475"/>
    </source>
</evidence>
<dbReference type="PANTHER" id="PTHR30003">
    <property type="entry name" value="L-LACTATE PERMEASE"/>
    <property type="match status" value="1"/>
</dbReference>
<evidence type="ECO:0000313" key="9">
    <source>
        <dbReference type="EMBL" id="QNO13837.1"/>
    </source>
</evidence>
<dbReference type="RefSeq" id="WP_213167500.1">
    <property type="nucleotide sequence ID" value="NZ_CP058559.1"/>
</dbReference>
<reference evidence="9 10" key="1">
    <citation type="submission" date="2020-07" db="EMBL/GenBank/DDBJ databases">
        <title>Alkalicella. sp. LB2 genome.</title>
        <authorList>
            <person name="Postec A."/>
            <person name="Quemeneur M."/>
        </authorList>
    </citation>
    <scope>NUCLEOTIDE SEQUENCE [LARGE SCALE GENOMIC DNA]</scope>
    <source>
        <strain evidence="9 10">LB2</strain>
    </source>
</reference>
<feature type="transmembrane region" description="Helical" evidence="8">
    <location>
        <begin position="535"/>
        <end position="554"/>
    </location>
</feature>
<feature type="transmembrane region" description="Helical" evidence="8">
    <location>
        <begin position="102"/>
        <end position="122"/>
    </location>
</feature>
<comment type="similarity">
    <text evidence="2 8">Belongs to the lactate permease family.</text>
</comment>
<dbReference type="GO" id="GO:0005886">
    <property type="term" value="C:plasma membrane"/>
    <property type="evidence" value="ECO:0007669"/>
    <property type="project" value="UniProtKB-SubCell"/>
</dbReference>
<dbReference type="InterPro" id="IPR003804">
    <property type="entry name" value="Lactate_perm"/>
</dbReference>
<evidence type="ECO:0000256" key="6">
    <source>
        <dbReference type="ARBA" id="ARBA00022989"/>
    </source>
</evidence>
<evidence type="ECO:0000256" key="2">
    <source>
        <dbReference type="ARBA" id="ARBA00010100"/>
    </source>
</evidence>
<evidence type="ECO:0000256" key="8">
    <source>
        <dbReference type="RuleBase" id="RU365092"/>
    </source>
</evidence>
<dbReference type="Proteomes" id="UP000516160">
    <property type="component" value="Chromosome"/>
</dbReference>
<evidence type="ECO:0000256" key="7">
    <source>
        <dbReference type="ARBA" id="ARBA00023136"/>
    </source>
</evidence>
<keyword evidence="7 8" id="KW-0472">Membrane</keyword>
<keyword evidence="5 8" id="KW-0812">Transmembrane</keyword>
<evidence type="ECO:0000256" key="3">
    <source>
        <dbReference type="ARBA" id="ARBA00022448"/>
    </source>
</evidence>
<name>A0A7G9W575_ALKCA</name>
<proteinExistence type="inferred from homology"/>
<dbReference type="GO" id="GO:0015295">
    <property type="term" value="F:solute:proton symporter activity"/>
    <property type="evidence" value="ECO:0007669"/>
    <property type="project" value="TreeGrafter"/>
</dbReference>
<dbReference type="EMBL" id="CP058559">
    <property type="protein sequence ID" value="QNO13837.1"/>
    <property type="molecule type" value="Genomic_DNA"/>
</dbReference>
<keyword evidence="10" id="KW-1185">Reference proteome</keyword>
<feature type="transmembrane region" description="Helical" evidence="8">
    <location>
        <begin position="441"/>
        <end position="460"/>
    </location>
</feature>
<feature type="transmembrane region" description="Helical" evidence="8">
    <location>
        <begin position="58"/>
        <end position="81"/>
    </location>
</feature>
<organism evidence="9 10">
    <name type="scientific">Alkalicella caledoniensis</name>
    <dbReference type="NCBI Taxonomy" id="2731377"/>
    <lineage>
        <taxon>Bacteria</taxon>
        <taxon>Bacillati</taxon>
        <taxon>Bacillota</taxon>
        <taxon>Clostridia</taxon>
        <taxon>Eubacteriales</taxon>
        <taxon>Proteinivoracaceae</taxon>
        <taxon>Alkalicella</taxon>
    </lineage>
</organism>
<feature type="transmembrane region" description="Helical" evidence="8">
    <location>
        <begin position="192"/>
        <end position="217"/>
    </location>
</feature>
<comment type="subcellular location">
    <subcellularLocation>
        <location evidence="1 8">Cell membrane</location>
        <topology evidence="1 8">Multi-pass membrane protein</topology>
    </subcellularLocation>
</comment>
<dbReference type="NCBIfam" id="TIGR00795">
    <property type="entry name" value="lctP"/>
    <property type="match status" value="1"/>
</dbReference>
<feature type="transmembrane region" description="Helical" evidence="8">
    <location>
        <begin position="258"/>
        <end position="278"/>
    </location>
</feature>
<dbReference type="PANTHER" id="PTHR30003:SF0">
    <property type="entry name" value="GLYCOLATE PERMEASE GLCA-RELATED"/>
    <property type="match status" value="1"/>
</dbReference>
<feature type="transmembrane region" description="Helical" evidence="8">
    <location>
        <begin position="365"/>
        <end position="383"/>
    </location>
</feature>
<sequence>MEIVYALLAVIPILVTIVLMTKFNMPAKKVMPISWGIAVILAGSVWKMDFQWLSGATVFGFLSAFNILIIVFGAILMMNTLKNSGAIKSINKGFHGITTDRRIQVIIIAWLFAAFIEGAAGFGTPAALAAPLLVALGFPPLAAAMVALIGNSTPVSFGAVGTPINAYANLVPAETLAGAELTAAEFVKNVGVWSAIPHAIVGTFLPLLALCMLTKFFGEEKSIKPALKAAPFAIFAGLSFTVPYLFVATVFGQELPSLVGAGVGMVLVLLAVKAGFLVPKDSWDFPAKENWESDWGSPADEDAKSTKDEKVMPLWLAWLPYGLILSILVITRLPATGLSTLLRGEAFTIGWNNVLGTSLNYSLQYLWSPGILPFTLVAILTIFLHGMKGEAVKTAWGNSIKQVIPAAIALGFAVALVQVMIQSANNTAGIDGMMLAMSNATASIFSGAWPLFSPFIGILGSFMSGSNTTSNVLFGSFQYGVAESLGISRTIILGLQAVGGAIGNMVCVHNVVAACTTVGILGVEGKIIRRNVIPAAIYAILVGIVGFLAIYVFATGVF</sequence>
<feature type="transmembrane region" description="Helical" evidence="8">
    <location>
        <begin position="501"/>
        <end position="523"/>
    </location>
</feature>
<dbReference type="GO" id="GO:0015129">
    <property type="term" value="F:lactate transmembrane transporter activity"/>
    <property type="evidence" value="ECO:0007669"/>
    <property type="project" value="UniProtKB-UniRule"/>
</dbReference>
<feature type="transmembrane region" description="Helical" evidence="8">
    <location>
        <begin position="314"/>
        <end position="333"/>
    </location>
</feature>
<evidence type="ECO:0000313" key="10">
    <source>
        <dbReference type="Proteomes" id="UP000516160"/>
    </source>
</evidence>